<evidence type="ECO:0000256" key="1">
    <source>
        <dbReference type="ARBA" id="ARBA00004980"/>
    </source>
</evidence>
<keyword evidence="9 10" id="KW-0414">Isoprene biosynthesis</keyword>
<dbReference type="InterPro" id="IPR020826">
    <property type="entry name" value="Transketolase_BS"/>
</dbReference>
<dbReference type="InterPro" id="IPR005475">
    <property type="entry name" value="Transketolase-like_Pyr-bd"/>
</dbReference>
<evidence type="ECO:0000259" key="11">
    <source>
        <dbReference type="SMART" id="SM00861"/>
    </source>
</evidence>
<organism evidence="12 13">
    <name type="scientific">Promicromonospora thailandica</name>
    <dbReference type="NCBI Taxonomy" id="765201"/>
    <lineage>
        <taxon>Bacteria</taxon>
        <taxon>Bacillati</taxon>
        <taxon>Actinomycetota</taxon>
        <taxon>Actinomycetes</taxon>
        <taxon>Micrococcales</taxon>
        <taxon>Promicromonosporaceae</taxon>
        <taxon>Promicromonospora</taxon>
    </lineage>
</organism>
<comment type="subunit">
    <text evidence="3 10">Homodimer.</text>
</comment>
<dbReference type="SUPFAM" id="SSF52518">
    <property type="entry name" value="Thiamin diphosphate-binding fold (THDP-binding)"/>
    <property type="match status" value="2"/>
</dbReference>
<dbReference type="Gene3D" id="3.40.50.920">
    <property type="match status" value="1"/>
</dbReference>
<dbReference type="EMBL" id="JAMTCS010000009">
    <property type="protein sequence ID" value="MCP2265726.1"/>
    <property type="molecule type" value="Genomic_DNA"/>
</dbReference>
<evidence type="ECO:0000256" key="9">
    <source>
        <dbReference type="ARBA" id="ARBA00023229"/>
    </source>
</evidence>
<dbReference type="AlphaFoldDB" id="A0A9X2JW33"/>
<keyword evidence="13" id="KW-1185">Reference proteome</keyword>
<dbReference type="PANTHER" id="PTHR43322:SF5">
    <property type="entry name" value="1-DEOXY-D-XYLULOSE-5-PHOSPHATE SYNTHASE, CHLOROPLASTIC"/>
    <property type="match status" value="1"/>
</dbReference>
<dbReference type="PANTHER" id="PTHR43322">
    <property type="entry name" value="1-D-DEOXYXYLULOSE 5-PHOSPHATE SYNTHASE-RELATED"/>
    <property type="match status" value="1"/>
</dbReference>
<feature type="binding site" evidence="10">
    <location>
        <position position="73"/>
    </location>
    <ligand>
        <name>thiamine diphosphate</name>
        <dbReference type="ChEBI" id="CHEBI:58937"/>
    </ligand>
</feature>
<dbReference type="InterPro" id="IPR009014">
    <property type="entry name" value="Transketo_C/PFOR_II"/>
</dbReference>
<evidence type="ECO:0000256" key="4">
    <source>
        <dbReference type="ARBA" id="ARBA00022679"/>
    </source>
</evidence>
<comment type="function">
    <text evidence="10">Catalyzes the acyloin condensation reaction between C atoms 2 and 3 of pyruvate and glyceraldehyde 3-phosphate to yield 1-deoxy-D-xylulose-5-phosphate (DXP).</text>
</comment>
<dbReference type="GO" id="GO:0019288">
    <property type="term" value="P:isopentenyl diphosphate biosynthetic process, methylerythritol 4-phosphate pathway"/>
    <property type="evidence" value="ECO:0007669"/>
    <property type="project" value="TreeGrafter"/>
</dbReference>
<dbReference type="GO" id="GO:0005829">
    <property type="term" value="C:cytosol"/>
    <property type="evidence" value="ECO:0007669"/>
    <property type="project" value="TreeGrafter"/>
</dbReference>
<evidence type="ECO:0000313" key="12">
    <source>
        <dbReference type="EMBL" id="MCP2265726.1"/>
    </source>
</evidence>
<dbReference type="GO" id="GO:0030976">
    <property type="term" value="F:thiamine pyrophosphate binding"/>
    <property type="evidence" value="ECO:0007669"/>
    <property type="project" value="UniProtKB-UniRule"/>
</dbReference>
<dbReference type="Proteomes" id="UP001139493">
    <property type="component" value="Unassembled WGS sequence"/>
</dbReference>
<feature type="binding site" evidence="10">
    <location>
        <position position="174"/>
    </location>
    <ligand>
        <name>Mg(2+)</name>
        <dbReference type="ChEBI" id="CHEBI:18420"/>
    </ligand>
</feature>
<feature type="domain" description="Transketolase-like pyrimidine-binding" evidence="11">
    <location>
        <begin position="315"/>
        <end position="479"/>
    </location>
</feature>
<dbReference type="RefSeq" id="WP_253837058.1">
    <property type="nucleotide sequence ID" value="NZ_JAMTCS010000009.1"/>
</dbReference>
<comment type="cofactor">
    <cofactor evidence="10">
        <name>thiamine diphosphate</name>
        <dbReference type="ChEBI" id="CHEBI:58937"/>
    </cofactor>
    <text evidence="10">Binds 1 thiamine pyrophosphate per subunit.</text>
</comment>
<evidence type="ECO:0000256" key="7">
    <source>
        <dbReference type="ARBA" id="ARBA00022977"/>
    </source>
</evidence>
<dbReference type="Pfam" id="PF02779">
    <property type="entry name" value="Transket_pyr"/>
    <property type="match status" value="1"/>
</dbReference>
<keyword evidence="7 10" id="KW-0784">Thiamine biosynthesis</keyword>
<feature type="binding site" evidence="10">
    <location>
        <position position="144"/>
    </location>
    <ligand>
        <name>Mg(2+)</name>
        <dbReference type="ChEBI" id="CHEBI:18420"/>
    </ligand>
</feature>
<dbReference type="GO" id="GO:0000287">
    <property type="term" value="F:magnesium ion binding"/>
    <property type="evidence" value="ECO:0007669"/>
    <property type="project" value="UniProtKB-UniRule"/>
</dbReference>
<dbReference type="CDD" id="cd02007">
    <property type="entry name" value="TPP_DXS"/>
    <property type="match status" value="1"/>
</dbReference>
<evidence type="ECO:0000313" key="13">
    <source>
        <dbReference type="Proteomes" id="UP001139493"/>
    </source>
</evidence>
<feature type="binding site" evidence="10">
    <location>
        <position position="366"/>
    </location>
    <ligand>
        <name>thiamine diphosphate</name>
        <dbReference type="ChEBI" id="CHEBI:58937"/>
    </ligand>
</feature>
<dbReference type="FunFam" id="3.40.50.970:FF:000005">
    <property type="entry name" value="1-deoxy-D-xylulose-5-phosphate synthase"/>
    <property type="match status" value="1"/>
</dbReference>
<dbReference type="InterPro" id="IPR049557">
    <property type="entry name" value="Transketolase_CS"/>
</dbReference>
<dbReference type="CDD" id="cd07033">
    <property type="entry name" value="TPP_PYR_DXS_TK_like"/>
    <property type="match status" value="1"/>
</dbReference>
<evidence type="ECO:0000256" key="5">
    <source>
        <dbReference type="ARBA" id="ARBA00022723"/>
    </source>
</evidence>
<feature type="binding site" evidence="10">
    <location>
        <position position="285"/>
    </location>
    <ligand>
        <name>thiamine diphosphate</name>
        <dbReference type="ChEBI" id="CHEBI:58937"/>
    </ligand>
</feature>
<proteinExistence type="inferred from homology"/>
<keyword evidence="8 10" id="KW-0786">Thiamine pyrophosphate</keyword>
<evidence type="ECO:0000256" key="10">
    <source>
        <dbReference type="HAMAP-Rule" id="MF_00315"/>
    </source>
</evidence>
<keyword evidence="5 10" id="KW-0479">Metal-binding</keyword>
<comment type="similarity">
    <text evidence="2 10">Belongs to the transketolase family. DXPS subfamily.</text>
</comment>
<reference evidence="12" key="1">
    <citation type="submission" date="2022-06" db="EMBL/GenBank/DDBJ databases">
        <title>Genomic Encyclopedia of Archaeal and Bacterial Type Strains, Phase II (KMG-II): from individual species to whole genera.</title>
        <authorList>
            <person name="Goeker M."/>
        </authorList>
    </citation>
    <scope>NUCLEOTIDE SEQUENCE</scope>
    <source>
        <strain evidence="12">DSM 26652</strain>
    </source>
</reference>
<dbReference type="GO" id="GO:0008661">
    <property type="term" value="F:1-deoxy-D-xylulose-5-phosphate synthase activity"/>
    <property type="evidence" value="ECO:0007669"/>
    <property type="project" value="UniProtKB-UniRule"/>
</dbReference>
<comment type="caution">
    <text evidence="12">The sequence shown here is derived from an EMBL/GenBank/DDBJ whole genome shotgun (WGS) entry which is preliminary data.</text>
</comment>
<keyword evidence="6 10" id="KW-0460">Magnesium</keyword>
<dbReference type="NCBIfam" id="TIGR00204">
    <property type="entry name" value="dxs"/>
    <property type="match status" value="1"/>
</dbReference>
<comment type="pathway">
    <text evidence="1 10">Metabolic intermediate biosynthesis; 1-deoxy-D-xylulose 5-phosphate biosynthesis; 1-deoxy-D-xylulose 5-phosphate from D-glyceraldehyde 3-phosphate and pyruvate: step 1/1.</text>
</comment>
<dbReference type="NCBIfam" id="NF003933">
    <property type="entry name" value="PRK05444.2-2"/>
    <property type="match status" value="1"/>
</dbReference>
<dbReference type="InterPro" id="IPR005477">
    <property type="entry name" value="Dxylulose-5-P_synthase"/>
</dbReference>
<feature type="binding site" evidence="10">
    <location>
        <begin position="113"/>
        <end position="115"/>
    </location>
    <ligand>
        <name>thiamine diphosphate</name>
        <dbReference type="ChEBI" id="CHEBI:58937"/>
    </ligand>
</feature>
<evidence type="ECO:0000256" key="3">
    <source>
        <dbReference type="ARBA" id="ARBA00011738"/>
    </source>
</evidence>
<dbReference type="SUPFAM" id="SSF52922">
    <property type="entry name" value="TK C-terminal domain-like"/>
    <property type="match status" value="1"/>
</dbReference>
<evidence type="ECO:0000256" key="2">
    <source>
        <dbReference type="ARBA" id="ARBA00011081"/>
    </source>
</evidence>
<feature type="binding site" evidence="10">
    <location>
        <begin position="145"/>
        <end position="146"/>
    </location>
    <ligand>
        <name>thiamine diphosphate</name>
        <dbReference type="ChEBI" id="CHEBI:58937"/>
    </ligand>
</feature>
<protein>
    <recommendedName>
        <fullName evidence="10">1-deoxy-D-xylulose-5-phosphate synthase</fullName>
        <ecNumber evidence="10">2.2.1.7</ecNumber>
    </recommendedName>
    <alternativeName>
        <fullName evidence="10">1-deoxyxylulose-5-phosphate synthase</fullName>
        <shortName evidence="10">DXP synthase</shortName>
        <shortName evidence="10">DXPS</shortName>
    </alternativeName>
</protein>
<dbReference type="Gene3D" id="3.40.50.970">
    <property type="match status" value="2"/>
</dbReference>
<evidence type="ECO:0000256" key="8">
    <source>
        <dbReference type="ARBA" id="ARBA00023052"/>
    </source>
</evidence>
<dbReference type="PROSITE" id="PS00802">
    <property type="entry name" value="TRANSKETOLASE_2"/>
    <property type="match status" value="1"/>
</dbReference>
<dbReference type="HAMAP" id="MF_00315">
    <property type="entry name" value="DXP_synth"/>
    <property type="match status" value="1"/>
</dbReference>
<evidence type="ECO:0000256" key="6">
    <source>
        <dbReference type="ARBA" id="ARBA00022842"/>
    </source>
</evidence>
<dbReference type="EC" id="2.2.1.7" evidence="10"/>
<dbReference type="GO" id="GO:0009228">
    <property type="term" value="P:thiamine biosynthetic process"/>
    <property type="evidence" value="ECO:0007669"/>
    <property type="project" value="UniProtKB-UniRule"/>
</dbReference>
<dbReference type="SMART" id="SM00861">
    <property type="entry name" value="Transket_pyr"/>
    <property type="match status" value="1"/>
</dbReference>
<accession>A0A9X2JW33</accession>
<comment type="catalytic activity">
    <reaction evidence="10">
        <text>D-glyceraldehyde 3-phosphate + pyruvate + H(+) = 1-deoxy-D-xylulose 5-phosphate + CO2</text>
        <dbReference type="Rhea" id="RHEA:12605"/>
        <dbReference type="ChEBI" id="CHEBI:15361"/>
        <dbReference type="ChEBI" id="CHEBI:15378"/>
        <dbReference type="ChEBI" id="CHEBI:16526"/>
        <dbReference type="ChEBI" id="CHEBI:57792"/>
        <dbReference type="ChEBI" id="CHEBI:59776"/>
        <dbReference type="EC" id="2.2.1.7"/>
    </reaction>
</comment>
<feature type="binding site" evidence="10">
    <location>
        <position position="174"/>
    </location>
    <ligand>
        <name>thiamine diphosphate</name>
        <dbReference type="ChEBI" id="CHEBI:58937"/>
    </ligand>
</feature>
<gene>
    <name evidence="10" type="primary">dxs</name>
    <name evidence="12" type="ORF">APR03_003084</name>
</gene>
<dbReference type="Pfam" id="PF13292">
    <property type="entry name" value="DXP_synthase_N"/>
    <property type="match status" value="1"/>
</dbReference>
<name>A0A9X2JW33_9MICO</name>
<dbReference type="InterPro" id="IPR029061">
    <property type="entry name" value="THDP-binding"/>
</dbReference>
<sequence>MGLLSDIRLPEDVRALTPGQMPELAEEIRRFLVESVSRTGGHLGPNLGVVELTIALHRVFDSPRDAIVFDTGHQSYVHKLLTGRQDFSDLRKRGGISGYPSRAESEHDVVENSHASTALSWADGIAKANQVRGKDDHVVAVIGDGALTGGMAWEALNNIAESRDRKLVIVVNDNGRSYSPTIGGLANHLDTLRTTHGYEAFLGWATRALHRSGAPGRFAWRWLHGLKKGLKDVVAPQGMFEDLGIKYIGPVDGHDTEALERALGRAKAYGRPVIVHAITEKGRGYKPAEEDIADRFHAVGVIHPETGLPVAQSRFGWTKVFADEIVRIGRRRPDVVAITAAMLHPVGLAPFQEQFPERTFDVGIAEQHAVTSAAGMAYAGLHPVVAVYATFLNRAFDQVLMDVALHKAGVTFVLDRAGVTGDDGASHNGMWDMAMLRIVPGLRLAAPRDEPTLREALRAAVDVDDAPTVVRYPKGAVGDDVPALESLDGVDVVGRFEPATARTGTPRRVLVVGVGSMAGCALETGEALAAHGVGTTVASPTWVLPVPENLVKLCGEHDLVVTVEDGVVDGGVGDMLAQRAGEQGITTPQVHLGLPVAFLDHASRDHIVRTQRMTAADATRDALAALALL</sequence>
<keyword evidence="4 10" id="KW-0808">Transferase</keyword>
<dbReference type="Pfam" id="PF02780">
    <property type="entry name" value="Transketolase_C"/>
    <property type="match status" value="1"/>
</dbReference>
<dbReference type="InterPro" id="IPR033248">
    <property type="entry name" value="Transketolase_C"/>
</dbReference>
<dbReference type="PROSITE" id="PS00801">
    <property type="entry name" value="TRANSKETOLASE_1"/>
    <property type="match status" value="1"/>
</dbReference>
<comment type="cofactor">
    <cofactor evidence="10">
        <name>Mg(2+)</name>
        <dbReference type="ChEBI" id="CHEBI:18420"/>
    </cofactor>
    <text evidence="10">Binds 1 Mg(2+) ion per subunit.</text>
</comment>
<dbReference type="GO" id="GO:0016114">
    <property type="term" value="P:terpenoid biosynthetic process"/>
    <property type="evidence" value="ECO:0007669"/>
    <property type="project" value="UniProtKB-UniRule"/>
</dbReference>